<organism evidence="1 2">
    <name type="scientific">Mediterraneibacter butyricigenes</name>
    <dbReference type="NCBI Taxonomy" id="2316025"/>
    <lineage>
        <taxon>Bacteria</taxon>
        <taxon>Bacillati</taxon>
        <taxon>Bacillota</taxon>
        <taxon>Clostridia</taxon>
        <taxon>Lachnospirales</taxon>
        <taxon>Lachnospiraceae</taxon>
        <taxon>Mediterraneibacter</taxon>
    </lineage>
</organism>
<name>A0A391P013_9FIRM</name>
<comment type="caution">
    <text evidence="1">The sequence shown here is derived from an EMBL/GenBank/DDBJ whole genome shotgun (WGS) entry which is preliminary data.</text>
</comment>
<dbReference type="AlphaFoldDB" id="A0A391P013"/>
<accession>A0A391P013</accession>
<evidence type="ECO:0000313" key="1">
    <source>
        <dbReference type="EMBL" id="GCA66220.1"/>
    </source>
</evidence>
<evidence type="ECO:0000313" key="2">
    <source>
        <dbReference type="Proteomes" id="UP000265643"/>
    </source>
</evidence>
<reference evidence="2" key="1">
    <citation type="submission" date="2018-09" db="EMBL/GenBank/DDBJ databases">
        <title>Draft Genome Sequence of Mediterraneibacter sp. KCTC 15684.</title>
        <authorList>
            <person name="Kim J.S."/>
            <person name="Han K.I."/>
            <person name="Suh M.K."/>
            <person name="Lee K.C."/>
            <person name="Eom M.K."/>
            <person name="Lee J.H."/>
            <person name="Park S.H."/>
            <person name="Kang S.W."/>
            <person name="Park J.E."/>
            <person name="Oh B.S."/>
            <person name="Yu S.Y."/>
            <person name="Choi S.H."/>
            <person name="Lee D.H."/>
            <person name="Yoon H."/>
            <person name="Kim B."/>
            <person name="Yang S.J."/>
            <person name="Lee J.S."/>
        </authorList>
    </citation>
    <scope>NUCLEOTIDE SEQUENCE [LARGE SCALE GENOMIC DNA]</scope>
    <source>
        <strain evidence="2">KCTC 15684</strain>
    </source>
</reference>
<dbReference type="Proteomes" id="UP000265643">
    <property type="component" value="Unassembled WGS sequence"/>
</dbReference>
<gene>
    <name evidence="1" type="ORF">KGMB01110_06560</name>
</gene>
<protein>
    <submittedName>
        <fullName evidence="1">Uncharacterized protein</fullName>
    </submittedName>
</protein>
<dbReference type="EMBL" id="BHGK01000001">
    <property type="protein sequence ID" value="GCA66220.1"/>
    <property type="molecule type" value="Genomic_DNA"/>
</dbReference>
<dbReference type="Gene3D" id="3.40.190.290">
    <property type="match status" value="1"/>
</dbReference>
<proteinExistence type="predicted"/>
<keyword evidence="2" id="KW-1185">Reference proteome</keyword>
<sequence>MELKGKEEVVEGTITIGCSEFAAVETLAKICKTYKEKYPLVQINS</sequence>